<protein>
    <submittedName>
        <fullName evidence="2">Methyltransferase domain-containing protein</fullName>
    </submittedName>
</protein>
<dbReference type="EMBL" id="DRVY01000051">
    <property type="protein sequence ID" value="HHR92226.1"/>
    <property type="molecule type" value="Genomic_DNA"/>
</dbReference>
<evidence type="ECO:0000259" key="1">
    <source>
        <dbReference type="Pfam" id="PF08241"/>
    </source>
</evidence>
<reference evidence="2" key="1">
    <citation type="journal article" date="2020" name="mSystems">
        <title>Genome- and Community-Level Interaction Insights into Carbon Utilization and Element Cycling Functions of Hydrothermarchaeota in Hydrothermal Sediment.</title>
        <authorList>
            <person name="Zhou Z."/>
            <person name="Liu Y."/>
            <person name="Xu W."/>
            <person name="Pan J."/>
            <person name="Luo Z.H."/>
            <person name="Li M."/>
        </authorList>
    </citation>
    <scope>NUCLEOTIDE SEQUENCE [LARGE SCALE GENOMIC DNA]</scope>
    <source>
        <strain evidence="2">SpSt-1042</strain>
    </source>
</reference>
<organism evidence="2">
    <name type="scientific">candidate division CPR3 bacterium</name>
    <dbReference type="NCBI Taxonomy" id="2268181"/>
    <lineage>
        <taxon>Bacteria</taxon>
        <taxon>Bacteria division CPR3</taxon>
    </lineage>
</organism>
<dbReference type="Gene3D" id="3.40.50.150">
    <property type="entry name" value="Vaccinia Virus protein VP39"/>
    <property type="match status" value="1"/>
</dbReference>
<dbReference type="AlphaFoldDB" id="A0A7C5URJ5"/>
<keyword evidence="2" id="KW-0489">Methyltransferase</keyword>
<keyword evidence="2" id="KW-0808">Transferase</keyword>
<dbReference type="Pfam" id="PF08241">
    <property type="entry name" value="Methyltransf_11"/>
    <property type="match status" value="1"/>
</dbReference>
<proteinExistence type="predicted"/>
<dbReference type="InterPro" id="IPR029063">
    <property type="entry name" value="SAM-dependent_MTases_sf"/>
</dbReference>
<dbReference type="GO" id="GO:0032259">
    <property type="term" value="P:methylation"/>
    <property type="evidence" value="ECO:0007669"/>
    <property type="project" value="UniProtKB-KW"/>
</dbReference>
<dbReference type="GO" id="GO:0008757">
    <property type="term" value="F:S-adenosylmethionine-dependent methyltransferase activity"/>
    <property type="evidence" value="ECO:0007669"/>
    <property type="project" value="InterPro"/>
</dbReference>
<dbReference type="SUPFAM" id="SSF53335">
    <property type="entry name" value="S-adenosyl-L-methionine-dependent methyltransferases"/>
    <property type="match status" value="1"/>
</dbReference>
<comment type="caution">
    <text evidence="2">The sequence shown here is derived from an EMBL/GenBank/DDBJ whole genome shotgun (WGS) entry which is preliminary data.</text>
</comment>
<sequence length="232" mass="26478">MEISRSNVAGPNSLASFYTWLYRREKHDSPDKSRTDMVRRMISLLEMIINTSLGGIPRVLDIGAGRQALEGQFRSTVGKKSPLREVRFVTLDIADIAKRALIAAESEVVSHVRADAAYLPFRGESFDMVVSNHAIDFLNKIEVDVYSEAFRVLRKGGYALFNFHHPSLVEGIERVKSEEVRSFWTYLRENNVLFQDEDQIREKLKSVGFSVLEVTLVKDGPDQWWEVVAQKV</sequence>
<accession>A0A7C5URJ5</accession>
<name>A0A7C5URJ5_UNCC3</name>
<dbReference type="InterPro" id="IPR013216">
    <property type="entry name" value="Methyltransf_11"/>
</dbReference>
<dbReference type="CDD" id="cd02440">
    <property type="entry name" value="AdoMet_MTases"/>
    <property type="match status" value="1"/>
</dbReference>
<evidence type="ECO:0000313" key="2">
    <source>
        <dbReference type="EMBL" id="HHR92226.1"/>
    </source>
</evidence>
<dbReference type="PANTHER" id="PTHR43591:SF24">
    <property type="entry name" value="2-METHOXY-6-POLYPRENYL-1,4-BENZOQUINOL METHYLASE, MITOCHONDRIAL"/>
    <property type="match status" value="1"/>
</dbReference>
<feature type="domain" description="Methyltransferase type 11" evidence="1">
    <location>
        <begin position="86"/>
        <end position="161"/>
    </location>
</feature>
<dbReference type="PANTHER" id="PTHR43591">
    <property type="entry name" value="METHYLTRANSFERASE"/>
    <property type="match status" value="1"/>
</dbReference>
<gene>
    <name evidence="2" type="ORF">ENL96_01810</name>
</gene>